<dbReference type="Proteomes" id="UP001431209">
    <property type="component" value="Unassembled WGS sequence"/>
</dbReference>
<gene>
    <name evidence="1" type="ORF">AKO1_014794</name>
</gene>
<evidence type="ECO:0000313" key="1">
    <source>
        <dbReference type="EMBL" id="KAL0483151.1"/>
    </source>
</evidence>
<organism evidence="1 2">
    <name type="scientific">Acrasis kona</name>
    <dbReference type="NCBI Taxonomy" id="1008807"/>
    <lineage>
        <taxon>Eukaryota</taxon>
        <taxon>Discoba</taxon>
        <taxon>Heterolobosea</taxon>
        <taxon>Tetramitia</taxon>
        <taxon>Eutetramitia</taxon>
        <taxon>Acrasidae</taxon>
        <taxon>Acrasis</taxon>
    </lineage>
</organism>
<keyword evidence="2" id="KW-1185">Reference proteome</keyword>
<reference evidence="1 2" key="1">
    <citation type="submission" date="2024-03" db="EMBL/GenBank/DDBJ databases">
        <title>The Acrasis kona genome and developmental transcriptomes reveal deep origins of eukaryotic multicellular pathways.</title>
        <authorList>
            <person name="Sheikh S."/>
            <person name="Fu C.-J."/>
            <person name="Brown M.W."/>
            <person name="Baldauf S.L."/>
        </authorList>
    </citation>
    <scope>NUCLEOTIDE SEQUENCE [LARGE SCALE GENOMIC DNA]</scope>
    <source>
        <strain evidence="1 2">ATCC MYA-3509</strain>
    </source>
</reference>
<proteinExistence type="predicted"/>
<dbReference type="AlphaFoldDB" id="A0AAW2Z223"/>
<comment type="caution">
    <text evidence="1">The sequence shown here is derived from an EMBL/GenBank/DDBJ whole genome shotgun (WGS) entry which is preliminary data.</text>
</comment>
<evidence type="ECO:0000313" key="2">
    <source>
        <dbReference type="Proteomes" id="UP001431209"/>
    </source>
</evidence>
<name>A0AAW2Z223_9EUKA</name>
<protein>
    <submittedName>
        <fullName evidence="1">ATPase 6, plasma membrane-type</fullName>
    </submittedName>
</protein>
<accession>A0AAW2Z223</accession>
<dbReference type="EMBL" id="JAOPGA020000939">
    <property type="protein sequence ID" value="KAL0483151.1"/>
    <property type="molecule type" value="Genomic_DNA"/>
</dbReference>
<sequence length="102" mass="11711">MKVFFDQVKTGLGGIELLKDIVEKSLFGEKFVEIYKEHRSNWKNLLENWNTTSDAKSYPSGHLAKWAMYKRHSDIASVYGVRAPNNVPFTTEVTEAECNNKL</sequence>